<dbReference type="Proteomes" id="UP001161406">
    <property type="component" value="Unassembled WGS sequence"/>
</dbReference>
<dbReference type="InterPro" id="IPR050662">
    <property type="entry name" value="Sec-metab_biosynth-thioest"/>
</dbReference>
<dbReference type="Gene3D" id="3.60.15.10">
    <property type="entry name" value="Ribonuclease Z/Hydroxyacylglutathione hydrolase-like"/>
    <property type="match status" value="1"/>
</dbReference>
<dbReference type="CDD" id="cd16278">
    <property type="entry name" value="metallo-hydrolase-like_MBL-fold"/>
    <property type="match status" value="1"/>
</dbReference>
<protein>
    <submittedName>
        <fullName evidence="2">MBL fold metallo-hydrolase</fullName>
    </submittedName>
</protein>
<accession>A0ABQ5UJ89</accession>
<dbReference type="InterPro" id="IPR036866">
    <property type="entry name" value="RibonucZ/Hydroxyglut_hydro"/>
</dbReference>
<dbReference type="PANTHER" id="PTHR23131:SF0">
    <property type="entry name" value="ENDORIBONUCLEASE LACTB2"/>
    <property type="match status" value="1"/>
</dbReference>
<comment type="caution">
    <text evidence="2">The sequence shown here is derived from an EMBL/GenBank/DDBJ whole genome shotgun (WGS) entry which is preliminary data.</text>
</comment>
<dbReference type="EMBL" id="BSNG01000001">
    <property type="protein sequence ID" value="GLQ10706.1"/>
    <property type="molecule type" value="Genomic_DNA"/>
</dbReference>
<dbReference type="RefSeq" id="WP_284391550.1">
    <property type="nucleotide sequence ID" value="NZ_BSNG01000001.1"/>
</dbReference>
<dbReference type="InterPro" id="IPR036388">
    <property type="entry name" value="WH-like_DNA-bd_sf"/>
</dbReference>
<keyword evidence="3" id="KW-1185">Reference proteome</keyword>
<reference evidence="2" key="1">
    <citation type="journal article" date="2014" name="Int. J. Syst. Evol. Microbiol.">
        <title>Complete genome of a new Firmicutes species belonging to the dominant human colonic microbiota ('Ruminococcus bicirculans') reveals two chromosomes and a selective capacity to utilize plant glucans.</title>
        <authorList>
            <consortium name="NISC Comparative Sequencing Program"/>
            <person name="Wegmann U."/>
            <person name="Louis P."/>
            <person name="Goesmann A."/>
            <person name="Henrissat B."/>
            <person name="Duncan S.H."/>
            <person name="Flint H.J."/>
        </authorList>
    </citation>
    <scope>NUCLEOTIDE SEQUENCE</scope>
    <source>
        <strain evidence="2">NBRC 103855</strain>
    </source>
</reference>
<gene>
    <name evidence="2" type="ORF">GCM10007913_26380</name>
</gene>
<dbReference type="SMART" id="SM00849">
    <property type="entry name" value="Lactamase_B"/>
    <property type="match status" value="1"/>
</dbReference>
<dbReference type="Gene3D" id="1.10.10.10">
    <property type="entry name" value="Winged helix-like DNA-binding domain superfamily/Winged helix DNA-binding domain"/>
    <property type="match status" value="1"/>
</dbReference>
<proteinExistence type="predicted"/>
<evidence type="ECO:0000313" key="2">
    <source>
        <dbReference type="EMBL" id="GLQ10706.1"/>
    </source>
</evidence>
<evidence type="ECO:0000259" key="1">
    <source>
        <dbReference type="SMART" id="SM00849"/>
    </source>
</evidence>
<sequence length="305" mass="32502">MTTPAPAPAYDTSFAPQIGTPVGVAPGLVRVTAPNASPYTFTGTNSFLAGHHRLALIDPGPEDEAHVAALTAALAGRPVDAIILTHTHRDHSALARRMASLLQAPLWFGGPHRLSRPLRRFERNPIRKSGDWDLVPDRTLMDGETVPAGDLALTVHATPGHCANHLAFGLAGDTLLTGDHIMGWNSTLVSVPDGSMADYLASLEKVIALPYRHYIPAHGGPIADGPAYAKSLLAHRQWRNEQVVAAVKAGARSIGAVVKAIYPTQPLAVRRAAAMTITAHVEYLEAQGLLQVRRGWSGTQLATLR</sequence>
<reference evidence="2" key="2">
    <citation type="submission" date="2023-01" db="EMBL/GenBank/DDBJ databases">
        <title>Draft genome sequence of Devosia yakushimensis strain NBRC 103855.</title>
        <authorList>
            <person name="Sun Q."/>
            <person name="Mori K."/>
        </authorList>
    </citation>
    <scope>NUCLEOTIDE SEQUENCE</scope>
    <source>
        <strain evidence="2">NBRC 103855</strain>
    </source>
</reference>
<organism evidence="2 3">
    <name type="scientific">Devosia yakushimensis</name>
    <dbReference type="NCBI Taxonomy" id="470028"/>
    <lineage>
        <taxon>Bacteria</taxon>
        <taxon>Pseudomonadati</taxon>
        <taxon>Pseudomonadota</taxon>
        <taxon>Alphaproteobacteria</taxon>
        <taxon>Hyphomicrobiales</taxon>
        <taxon>Devosiaceae</taxon>
        <taxon>Devosia</taxon>
    </lineage>
</organism>
<evidence type="ECO:0000313" key="3">
    <source>
        <dbReference type="Proteomes" id="UP001161406"/>
    </source>
</evidence>
<dbReference type="PANTHER" id="PTHR23131">
    <property type="entry name" value="ENDORIBONUCLEASE LACTB2"/>
    <property type="match status" value="1"/>
</dbReference>
<name>A0ABQ5UJ89_9HYPH</name>
<dbReference type="SUPFAM" id="SSF56281">
    <property type="entry name" value="Metallo-hydrolase/oxidoreductase"/>
    <property type="match status" value="1"/>
</dbReference>
<dbReference type="InterPro" id="IPR001279">
    <property type="entry name" value="Metallo-B-lactamas"/>
</dbReference>
<dbReference type="Pfam" id="PF00753">
    <property type="entry name" value="Lactamase_B"/>
    <property type="match status" value="1"/>
</dbReference>
<feature type="domain" description="Metallo-beta-lactamase" evidence="1">
    <location>
        <begin position="43"/>
        <end position="218"/>
    </location>
</feature>